<sequence length="339" mass="39601">MNTNEKNLINGYIYYYDQNLLAGDIVLTSANTATSKAIRLGTQSEFSHVMMMINKCAYVHAIANGVESGNIQREIFDKPEYMQVLRLKNREKYALSLEQVIKKVTHDIAKPYSVPNAINAKFKIPFNFNTLETKRYCSQLVALAYKEANIDLVKNPNHCTPEEILQSGLLEKINIKLTDITSSEIHPLYKLSLLEPNPLILHNQQIREAIIEVQKITSNSYLSFYDIDNFLVKNKNFDETITYIFLQKGYFDFPQKIKEANPYRYGNQHEFKDFIDKNYGIKDRKFLIQQLKEMSSNMLLKHKEDLEMVKHAQKKFGNLHFIQKRLNYINVYAKCITHY</sequence>
<protein>
    <recommendedName>
        <fullName evidence="3">Permuted papain-like amidase enzyme, YaeF/YiiX, C92 family</fullName>
    </recommendedName>
</protein>
<dbReference type="eggNOG" id="COG3863">
    <property type="taxonomic scope" value="Bacteria"/>
</dbReference>
<evidence type="ECO:0008006" key="3">
    <source>
        <dbReference type="Google" id="ProtNLM"/>
    </source>
</evidence>
<dbReference type="Proteomes" id="UP000004457">
    <property type="component" value="Unassembled WGS sequence"/>
</dbReference>
<accession>C0EMH0</accession>
<evidence type="ECO:0000313" key="1">
    <source>
        <dbReference type="EMBL" id="EEG33762.1"/>
    </source>
</evidence>
<gene>
    <name evidence="1" type="ORF">NEIFLAOT_01141</name>
</gene>
<evidence type="ECO:0000313" key="2">
    <source>
        <dbReference type="Proteomes" id="UP000004457"/>
    </source>
</evidence>
<reference evidence="1 2" key="1">
    <citation type="submission" date="2009-01" db="EMBL/GenBank/DDBJ databases">
        <authorList>
            <person name="Fulton L."/>
            <person name="Clifton S."/>
            <person name="Chinwalla A.T."/>
            <person name="Mitreva M."/>
            <person name="Sodergren E."/>
            <person name="Weinstock G."/>
            <person name="Clifton S."/>
            <person name="Dooling D.J."/>
            <person name="Fulton B."/>
            <person name="Minx P."/>
            <person name="Pepin K.H."/>
            <person name="Johnson M."/>
            <person name="Bhonagiri V."/>
            <person name="Nash W.E."/>
            <person name="Mardis E.R."/>
            <person name="Wilson R.K."/>
        </authorList>
    </citation>
    <scope>NUCLEOTIDE SEQUENCE [LARGE SCALE GENOMIC DNA]</scope>
    <source>
        <strain evidence="1 2">NRL30031/H210</strain>
    </source>
</reference>
<dbReference type="InterPro" id="IPR024453">
    <property type="entry name" value="Peptidase_C92"/>
</dbReference>
<keyword evidence="2" id="KW-1185">Reference proteome</keyword>
<proteinExistence type="predicted"/>
<dbReference type="Gene3D" id="3.90.1720.10">
    <property type="entry name" value="endopeptidase domain like (from Nostoc punctiforme)"/>
    <property type="match status" value="1"/>
</dbReference>
<name>C0EMH0_NEIFL</name>
<dbReference type="RefSeq" id="WP_003680275.1">
    <property type="nucleotide sequence ID" value="NZ_ACEN01000031.1"/>
</dbReference>
<dbReference type="Pfam" id="PF05708">
    <property type="entry name" value="Peptidase_C92"/>
    <property type="match status" value="1"/>
</dbReference>
<dbReference type="EMBL" id="ACEN01000031">
    <property type="protein sequence ID" value="EEG33762.1"/>
    <property type="molecule type" value="Genomic_DNA"/>
</dbReference>
<comment type="caution">
    <text evidence="1">The sequence shown here is derived from an EMBL/GenBank/DDBJ whole genome shotgun (WGS) entry which is preliminary data.</text>
</comment>
<dbReference type="SUPFAM" id="SSF54001">
    <property type="entry name" value="Cysteine proteinases"/>
    <property type="match status" value="1"/>
</dbReference>
<dbReference type="AlphaFoldDB" id="C0EMH0"/>
<dbReference type="InterPro" id="IPR038765">
    <property type="entry name" value="Papain-like_cys_pep_sf"/>
</dbReference>
<organism evidence="1 2">
    <name type="scientific">Neisseria flavescens NRL30031/H210</name>
    <dbReference type="NCBI Taxonomy" id="546264"/>
    <lineage>
        <taxon>Bacteria</taxon>
        <taxon>Pseudomonadati</taxon>
        <taxon>Pseudomonadota</taxon>
        <taxon>Betaproteobacteria</taxon>
        <taxon>Neisseriales</taxon>
        <taxon>Neisseriaceae</taxon>
        <taxon>Neisseria</taxon>
    </lineage>
</organism>